<keyword evidence="2" id="KW-1185">Reference proteome</keyword>
<organism evidence="1 2">
    <name type="scientific">Corynebacterium afermentans</name>
    <dbReference type="NCBI Taxonomy" id="38286"/>
    <lineage>
        <taxon>Bacteria</taxon>
        <taxon>Bacillati</taxon>
        <taxon>Actinomycetota</taxon>
        <taxon>Actinomycetes</taxon>
        <taxon>Mycobacteriales</taxon>
        <taxon>Corynebacteriaceae</taxon>
        <taxon>Corynebacterium</taxon>
    </lineage>
</organism>
<dbReference type="Proteomes" id="UP000185547">
    <property type="component" value="Unassembled WGS sequence"/>
</dbReference>
<sequence length="51" mass="5527">MRLPAETKKVALGGNNFVVRAVVTYECDRLKNVAASVIVVAVKLSRSTSTY</sequence>
<proteinExistence type="predicted"/>
<gene>
    <name evidence="1" type="ORF">SAMN05421802_11839</name>
</gene>
<accession>A0A9X8R5Y1</accession>
<dbReference type="AlphaFoldDB" id="A0A9X8R5Y1"/>
<protein>
    <submittedName>
        <fullName evidence="1">Uncharacterized protein</fullName>
    </submittedName>
</protein>
<reference evidence="1 2" key="1">
    <citation type="submission" date="2017-01" db="EMBL/GenBank/DDBJ databases">
        <authorList>
            <person name="Varghese N."/>
            <person name="Submissions S."/>
        </authorList>
    </citation>
    <scope>NUCLEOTIDE SEQUENCE [LARGE SCALE GENOMIC DNA]</scope>
    <source>
        <strain evidence="1 2">DSM 44280</strain>
    </source>
</reference>
<evidence type="ECO:0000313" key="2">
    <source>
        <dbReference type="Proteomes" id="UP000185547"/>
    </source>
</evidence>
<dbReference type="EMBL" id="FTMH01000018">
    <property type="protein sequence ID" value="SIQ55231.1"/>
    <property type="molecule type" value="Genomic_DNA"/>
</dbReference>
<comment type="caution">
    <text evidence="1">The sequence shown here is derived from an EMBL/GenBank/DDBJ whole genome shotgun (WGS) entry which is preliminary data.</text>
</comment>
<evidence type="ECO:0000313" key="1">
    <source>
        <dbReference type="EMBL" id="SIQ55231.1"/>
    </source>
</evidence>
<name>A0A9X8R5Y1_9CORY</name>